<dbReference type="CDD" id="cd06145">
    <property type="entry name" value="REX1_like"/>
    <property type="match status" value="1"/>
</dbReference>
<dbReference type="InterPro" id="IPR013520">
    <property type="entry name" value="Ribonucl_H"/>
</dbReference>
<dbReference type="Proteomes" id="UP000275078">
    <property type="component" value="Unassembled WGS sequence"/>
</dbReference>
<proteinExistence type="inferred from homology"/>
<protein>
    <recommendedName>
        <fullName evidence="8">Exonuclease domain-containing protein</fullName>
    </recommendedName>
</protein>
<dbReference type="SMART" id="SM00479">
    <property type="entry name" value="EXOIII"/>
    <property type="match status" value="1"/>
</dbReference>
<dbReference type="InterPro" id="IPR034922">
    <property type="entry name" value="REX1-like_exo"/>
</dbReference>
<evidence type="ECO:0000256" key="4">
    <source>
        <dbReference type="ARBA" id="ARBA00022801"/>
    </source>
</evidence>
<comment type="subcellular location">
    <subcellularLocation>
        <location evidence="1">Nucleus</location>
    </subcellularLocation>
</comment>
<dbReference type="OrthoDB" id="206335at2759"/>
<keyword evidence="6" id="KW-0539">Nucleus</keyword>
<evidence type="ECO:0000256" key="7">
    <source>
        <dbReference type="SAM" id="MobiDB-lite"/>
    </source>
</evidence>
<dbReference type="Pfam" id="PF00929">
    <property type="entry name" value="RNase_T"/>
    <property type="match status" value="1"/>
</dbReference>
<feature type="compositionally biased region" description="Acidic residues" evidence="7">
    <location>
        <begin position="56"/>
        <end position="65"/>
    </location>
</feature>
<dbReference type="GO" id="GO:0005634">
    <property type="term" value="C:nucleus"/>
    <property type="evidence" value="ECO:0007669"/>
    <property type="project" value="UniProtKB-SubCell"/>
</dbReference>
<evidence type="ECO:0000259" key="8">
    <source>
        <dbReference type="SMART" id="SM00479"/>
    </source>
</evidence>
<feature type="compositionally biased region" description="Basic residues" evidence="7">
    <location>
        <begin position="1"/>
        <end position="16"/>
    </location>
</feature>
<feature type="region of interest" description="Disordered" evidence="7">
    <location>
        <begin position="1"/>
        <end position="65"/>
    </location>
</feature>
<feature type="domain" description="Exonuclease" evidence="8">
    <location>
        <begin position="339"/>
        <end position="499"/>
    </location>
</feature>
<name>A0A3N4IAZ5_ASCIM</name>
<sequence length="695" mass="77596">MAKRKRGAKTHSHTKTAKPAPKEPSPLPALPSLPELPSFKLNSWGPTVNVAPDNNENAEDDNEGFEEVRRVKKQKIKDVSNAPGFYLSPLRLKCKVKVSALRELALWIVGEGVAPQWLLVKGKPEIKRAVVCMVPGFTGDMFDGQRDTKLHIKNGNTTATEPEEDFGAPIQRNEDGDAIVNNSAPEEKKDDTPFDFTSSKKRRRQEHSDYYPHKLDQTNIATCMKDLADIFPYAWPTVLDGDEKMRLPSPIGSFLRTPLDKEQRKAIQKKHKKTRVTLESLLMTTEDFLDSDYPLHSETVKAICKKSGIPVEQSTAKSKAGEDGWVETDMEKKATNGRKVLAIDCEMCITEGGKELTRISVVDLNGKCIYDTLVKPELPITDYLTRFSGITAAKMESVTTTLADVQKHLLDICDSETILVGHSLDSDLTALKLCHPHIIDTTLLYEHPRGKPYKSSLKYLADKILNKEIQKGGAAGHDSIEDALTCIELLKVKLEREPGFGSQMQKDESLFVRIARQGKKGALVDWGNAAFHSQGAQITAGCANDEEVVENVRKIMNPSDAKDLPDILWTRLRSLEFARGWQSNRDDAGEPKIVTTQAVIDATASVTKNLKAIYESLPIGTAFIVYSGIGDPRQQAHYNAMHRQYKTEFKVRKWDDLTIKWTDVEEQALAEGIRMGRDGLSFLTVKTEKEEEAEN</sequence>
<dbReference type="Gene3D" id="3.30.420.10">
    <property type="entry name" value="Ribonuclease H-like superfamily/Ribonuclease H"/>
    <property type="match status" value="1"/>
</dbReference>
<dbReference type="EMBL" id="ML119670">
    <property type="protein sequence ID" value="RPA82616.1"/>
    <property type="molecule type" value="Genomic_DNA"/>
</dbReference>
<dbReference type="GO" id="GO:0004527">
    <property type="term" value="F:exonuclease activity"/>
    <property type="evidence" value="ECO:0007669"/>
    <property type="project" value="UniProtKB-KW"/>
</dbReference>
<gene>
    <name evidence="9" type="ORF">BJ508DRAFT_414036</name>
</gene>
<organism evidence="9 10">
    <name type="scientific">Ascobolus immersus RN42</name>
    <dbReference type="NCBI Taxonomy" id="1160509"/>
    <lineage>
        <taxon>Eukaryota</taxon>
        <taxon>Fungi</taxon>
        <taxon>Dikarya</taxon>
        <taxon>Ascomycota</taxon>
        <taxon>Pezizomycotina</taxon>
        <taxon>Pezizomycetes</taxon>
        <taxon>Pezizales</taxon>
        <taxon>Ascobolaceae</taxon>
        <taxon>Ascobolus</taxon>
    </lineage>
</organism>
<dbReference type="InterPro" id="IPR012337">
    <property type="entry name" value="RNaseH-like_sf"/>
</dbReference>
<keyword evidence="5" id="KW-0269">Exonuclease</keyword>
<evidence type="ECO:0000256" key="2">
    <source>
        <dbReference type="ARBA" id="ARBA00006357"/>
    </source>
</evidence>
<evidence type="ECO:0000256" key="3">
    <source>
        <dbReference type="ARBA" id="ARBA00022722"/>
    </source>
</evidence>
<keyword evidence="10" id="KW-1185">Reference proteome</keyword>
<evidence type="ECO:0000313" key="9">
    <source>
        <dbReference type="EMBL" id="RPA82616.1"/>
    </source>
</evidence>
<dbReference type="SUPFAM" id="SSF53098">
    <property type="entry name" value="Ribonuclease H-like"/>
    <property type="match status" value="1"/>
</dbReference>
<dbReference type="AlphaFoldDB" id="A0A3N4IAZ5"/>
<reference evidence="9 10" key="1">
    <citation type="journal article" date="2018" name="Nat. Ecol. Evol.">
        <title>Pezizomycetes genomes reveal the molecular basis of ectomycorrhizal truffle lifestyle.</title>
        <authorList>
            <person name="Murat C."/>
            <person name="Payen T."/>
            <person name="Noel B."/>
            <person name="Kuo A."/>
            <person name="Morin E."/>
            <person name="Chen J."/>
            <person name="Kohler A."/>
            <person name="Krizsan K."/>
            <person name="Balestrini R."/>
            <person name="Da Silva C."/>
            <person name="Montanini B."/>
            <person name="Hainaut M."/>
            <person name="Levati E."/>
            <person name="Barry K.W."/>
            <person name="Belfiori B."/>
            <person name="Cichocki N."/>
            <person name="Clum A."/>
            <person name="Dockter R.B."/>
            <person name="Fauchery L."/>
            <person name="Guy J."/>
            <person name="Iotti M."/>
            <person name="Le Tacon F."/>
            <person name="Lindquist E.A."/>
            <person name="Lipzen A."/>
            <person name="Malagnac F."/>
            <person name="Mello A."/>
            <person name="Molinier V."/>
            <person name="Miyauchi S."/>
            <person name="Poulain J."/>
            <person name="Riccioni C."/>
            <person name="Rubini A."/>
            <person name="Sitrit Y."/>
            <person name="Splivallo R."/>
            <person name="Traeger S."/>
            <person name="Wang M."/>
            <person name="Zifcakova L."/>
            <person name="Wipf D."/>
            <person name="Zambonelli A."/>
            <person name="Paolocci F."/>
            <person name="Nowrousian M."/>
            <person name="Ottonello S."/>
            <person name="Baldrian P."/>
            <person name="Spatafora J.W."/>
            <person name="Henrissat B."/>
            <person name="Nagy L.G."/>
            <person name="Aury J.M."/>
            <person name="Wincker P."/>
            <person name="Grigoriev I.V."/>
            <person name="Bonfante P."/>
            <person name="Martin F.M."/>
        </authorList>
    </citation>
    <scope>NUCLEOTIDE SEQUENCE [LARGE SCALE GENOMIC DNA]</scope>
    <source>
        <strain evidence="9 10">RN42</strain>
    </source>
</reference>
<dbReference type="PANTHER" id="PTHR12801">
    <property type="entry name" value="RNA EXONUCLEASE REXO1 / RECO3 FAMILY MEMBER-RELATED"/>
    <property type="match status" value="1"/>
</dbReference>
<comment type="similarity">
    <text evidence="2">Belongs to the REXO1/REXO3 family.</text>
</comment>
<feature type="compositionally biased region" description="Pro residues" evidence="7">
    <location>
        <begin position="22"/>
        <end position="31"/>
    </location>
</feature>
<dbReference type="GO" id="GO:0003676">
    <property type="term" value="F:nucleic acid binding"/>
    <property type="evidence" value="ECO:0007669"/>
    <property type="project" value="InterPro"/>
</dbReference>
<dbReference type="InterPro" id="IPR047021">
    <property type="entry name" value="REXO1/3/4-like"/>
</dbReference>
<evidence type="ECO:0000313" key="10">
    <source>
        <dbReference type="Proteomes" id="UP000275078"/>
    </source>
</evidence>
<accession>A0A3N4IAZ5</accession>
<evidence type="ECO:0000256" key="5">
    <source>
        <dbReference type="ARBA" id="ARBA00022839"/>
    </source>
</evidence>
<keyword evidence="3" id="KW-0540">Nuclease</keyword>
<evidence type="ECO:0000256" key="1">
    <source>
        <dbReference type="ARBA" id="ARBA00004123"/>
    </source>
</evidence>
<dbReference type="InterPro" id="IPR036397">
    <property type="entry name" value="RNaseH_sf"/>
</dbReference>
<dbReference type="FunFam" id="3.30.420.10:FF:000019">
    <property type="entry name" value="RNA exonuclease NEF-sp"/>
    <property type="match status" value="1"/>
</dbReference>
<dbReference type="PANTHER" id="PTHR12801:SF115">
    <property type="entry name" value="FI18136P1-RELATED"/>
    <property type="match status" value="1"/>
</dbReference>
<feature type="region of interest" description="Disordered" evidence="7">
    <location>
        <begin position="154"/>
        <end position="211"/>
    </location>
</feature>
<keyword evidence="4" id="KW-0378">Hydrolase</keyword>
<evidence type="ECO:0000256" key="6">
    <source>
        <dbReference type="ARBA" id="ARBA00023242"/>
    </source>
</evidence>
<dbReference type="STRING" id="1160509.A0A3N4IAZ5"/>